<accession>A0A8H7CBS8</accession>
<evidence type="ECO:0000313" key="3">
    <source>
        <dbReference type="Proteomes" id="UP000620124"/>
    </source>
</evidence>
<organism evidence="2 3">
    <name type="scientific">Mycena venus</name>
    <dbReference type="NCBI Taxonomy" id="2733690"/>
    <lineage>
        <taxon>Eukaryota</taxon>
        <taxon>Fungi</taxon>
        <taxon>Dikarya</taxon>
        <taxon>Basidiomycota</taxon>
        <taxon>Agaricomycotina</taxon>
        <taxon>Agaricomycetes</taxon>
        <taxon>Agaricomycetidae</taxon>
        <taxon>Agaricales</taxon>
        <taxon>Marasmiineae</taxon>
        <taxon>Mycenaceae</taxon>
        <taxon>Mycena</taxon>
    </lineage>
</organism>
<feature type="region of interest" description="Disordered" evidence="1">
    <location>
        <begin position="150"/>
        <end position="175"/>
    </location>
</feature>
<feature type="compositionally biased region" description="Polar residues" evidence="1">
    <location>
        <begin position="150"/>
        <end position="164"/>
    </location>
</feature>
<name>A0A8H7CBS8_9AGAR</name>
<evidence type="ECO:0000256" key="1">
    <source>
        <dbReference type="SAM" id="MobiDB-lite"/>
    </source>
</evidence>
<gene>
    <name evidence="2" type="ORF">MVEN_02480400</name>
</gene>
<dbReference type="EMBL" id="JACAZI010000033">
    <property type="protein sequence ID" value="KAF7330417.1"/>
    <property type="molecule type" value="Genomic_DNA"/>
</dbReference>
<reference evidence="2" key="1">
    <citation type="submission" date="2020-05" db="EMBL/GenBank/DDBJ databases">
        <title>Mycena genomes resolve the evolution of fungal bioluminescence.</title>
        <authorList>
            <person name="Tsai I.J."/>
        </authorList>
    </citation>
    <scope>NUCLEOTIDE SEQUENCE</scope>
    <source>
        <strain evidence="2">CCC161011</strain>
    </source>
</reference>
<keyword evidence="3" id="KW-1185">Reference proteome</keyword>
<feature type="region of interest" description="Disordered" evidence="1">
    <location>
        <begin position="1"/>
        <end position="134"/>
    </location>
</feature>
<comment type="caution">
    <text evidence="2">The sequence shown here is derived from an EMBL/GenBank/DDBJ whole genome shotgun (WGS) entry which is preliminary data.</text>
</comment>
<dbReference type="Proteomes" id="UP000620124">
    <property type="component" value="Unassembled WGS sequence"/>
</dbReference>
<feature type="compositionally biased region" description="Low complexity" evidence="1">
    <location>
        <begin position="96"/>
        <end position="105"/>
    </location>
</feature>
<sequence length="210" mass="22819">MHSGHWPAAHGEDRTARSPPAVSVATSSATTDADLSVTDSSPSSPDVTEQVAPFSRFVEPQGRVLSHSRSNEIFSVGKPPTPARTIPQESAPGLHRSNSAVSNNNPPSPHPSRPRRATESLGSAPTSLPHHIRIPTPSRWRFFPSFLSHNSTPSTSSQDPTLSTDVLPPRPPRRGEVLCLNYNTLDDRGMRRLEGRSDHRPVIAAYVCYV</sequence>
<feature type="compositionally biased region" description="Low complexity" evidence="1">
    <location>
        <begin position="21"/>
        <end position="48"/>
    </location>
</feature>
<evidence type="ECO:0000313" key="2">
    <source>
        <dbReference type="EMBL" id="KAF7330417.1"/>
    </source>
</evidence>
<dbReference type="AlphaFoldDB" id="A0A8H7CBS8"/>
<dbReference type="OrthoDB" id="405996at2759"/>
<protein>
    <submittedName>
        <fullName evidence="2">Inositol polyphosphate phosphatase</fullName>
    </submittedName>
</protein>
<proteinExistence type="predicted"/>